<feature type="coiled-coil region" evidence="3">
    <location>
        <begin position="388"/>
        <end position="527"/>
    </location>
</feature>
<dbReference type="eggNOG" id="ENOG502QQJ4">
    <property type="taxonomic scope" value="Eukaryota"/>
</dbReference>
<protein>
    <recommendedName>
        <fullName evidence="6">Filament-like plant protein</fullName>
    </recommendedName>
</protein>
<name>A0A059B8V9_EUCGR</name>
<dbReference type="STRING" id="71139.A0A059B8V9"/>
<evidence type="ECO:0008006" key="6">
    <source>
        <dbReference type="Google" id="ProtNLM"/>
    </source>
</evidence>
<evidence type="ECO:0000256" key="4">
    <source>
        <dbReference type="SAM" id="MobiDB-lite"/>
    </source>
</evidence>
<feature type="coiled-coil region" evidence="3">
    <location>
        <begin position="99"/>
        <end position="220"/>
    </location>
</feature>
<organism evidence="5">
    <name type="scientific">Eucalyptus grandis</name>
    <name type="common">Flooded gum</name>
    <dbReference type="NCBI Taxonomy" id="71139"/>
    <lineage>
        <taxon>Eukaryota</taxon>
        <taxon>Viridiplantae</taxon>
        <taxon>Streptophyta</taxon>
        <taxon>Embryophyta</taxon>
        <taxon>Tracheophyta</taxon>
        <taxon>Spermatophyta</taxon>
        <taxon>Magnoliopsida</taxon>
        <taxon>eudicotyledons</taxon>
        <taxon>Gunneridae</taxon>
        <taxon>Pentapetalae</taxon>
        <taxon>rosids</taxon>
        <taxon>malvids</taxon>
        <taxon>Myrtales</taxon>
        <taxon>Myrtaceae</taxon>
        <taxon>Myrtoideae</taxon>
        <taxon>Eucalypteae</taxon>
        <taxon>Eucalyptus</taxon>
    </lineage>
</organism>
<dbReference type="PANTHER" id="PTHR31580">
    <property type="entry name" value="FILAMENT-LIKE PLANT PROTEIN 4"/>
    <property type="match status" value="1"/>
</dbReference>
<dbReference type="Pfam" id="PF05911">
    <property type="entry name" value="FPP"/>
    <property type="match status" value="3"/>
</dbReference>
<evidence type="ECO:0000256" key="3">
    <source>
        <dbReference type="SAM" id="Coils"/>
    </source>
</evidence>
<reference evidence="5" key="1">
    <citation type="submission" date="2013-07" db="EMBL/GenBank/DDBJ databases">
        <title>The genome of Eucalyptus grandis.</title>
        <authorList>
            <person name="Schmutz J."/>
            <person name="Hayes R."/>
            <person name="Myburg A."/>
            <person name="Tuskan G."/>
            <person name="Grattapaglia D."/>
            <person name="Rokhsar D.S."/>
        </authorList>
    </citation>
    <scope>NUCLEOTIDE SEQUENCE</scope>
    <source>
        <tissue evidence="5">Leaf extractions</tissue>
    </source>
</reference>
<dbReference type="InterPro" id="IPR008587">
    <property type="entry name" value="FPP_plant"/>
</dbReference>
<feature type="compositionally biased region" description="Low complexity" evidence="4">
    <location>
        <begin position="19"/>
        <end position="31"/>
    </location>
</feature>
<dbReference type="AlphaFoldDB" id="A0A059B8V9"/>
<dbReference type="PANTHER" id="PTHR31580:SF49">
    <property type="entry name" value="FILAMENT-LIKE PLANT PROTEIN 3"/>
    <property type="match status" value="1"/>
</dbReference>
<evidence type="ECO:0000256" key="2">
    <source>
        <dbReference type="ARBA" id="ARBA00023054"/>
    </source>
</evidence>
<dbReference type="Gramene" id="KCW62434">
    <property type="protein sequence ID" value="KCW62434"/>
    <property type="gene ID" value="EUGRSUZ_H05077"/>
</dbReference>
<dbReference type="EMBL" id="KK198760">
    <property type="protein sequence ID" value="KCW62434.1"/>
    <property type="molecule type" value="Genomic_DNA"/>
</dbReference>
<gene>
    <name evidence="5" type="ORF">EUGRSUZ_H05077</name>
</gene>
<comment type="similarity">
    <text evidence="1">Belongs to the FPP family.</text>
</comment>
<accession>A0A059B8V9</accession>
<sequence>MDRRTWLWRRKSSEKSPGETESSGSLSSHSGRFSDEQAYPTHGSQSQEVTSKVAVADEEVGEGVRTLSDKLSAALLNISAKEELVKQHAKVAEEAVSGWEKAENEVSVLKKQLEVATQRNSTLEDRISHLDGALKECVRQLRQVREEQEQKIQETVVKKTHEWESTKAELETKLSNVHAQLQAAKSEASSVICSDLGPKLDAAEKENVALKAKVLSMSEELELRIIERDLSTQAAETASKQHLESIKKVARLEAECRRLRAMSRKASAANDLKSFSASSVCVESFADSQSDVGDRLLAVENDVQKASCLEPSDCEPCHSESWASALITELDHFKKEKSFGKSLMVSSGELDLMDDFLEMERLAALPDAESGSCSHGMGPSLDQNRSDEVTLKSELEAMINRTAELEEELEKKEEEKEKLEMALSQCQKQLETSWSQLNEVEMRLTELNNKLSAAQKSKQAAEEEARITHERMEVTESRLMDVEEEVKNLLLNVKLLQEEVERERALSAENEAKCQELEDENLNMKRDAELQHEIELQRVAVSDEQLKVKQEQELAVAASRFAECQKTISSLAQQLKSLAAVDDFFADSDPMCNHMDEGLLSPENELHHLNHPPVLISSEQR</sequence>
<evidence type="ECO:0000313" key="5">
    <source>
        <dbReference type="EMBL" id="KCW62434.1"/>
    </source>
</evidence>
<evidence type="ECO:0000256" key="1">
    <source>
        <dbReference type="ARBA" id="ARBA00005921"/>
    </source>
</evidence>
<dbReference type="FunCoup" id="A0A059B8V9">
    <property type="interactions" value="546"/>
</dbReference>
<dbReference type="OMA" id="PMESTCE"/>
<proteinExistence type="inferred from homology"/>
<feature type="region of interest" description="Disordered" evidence="4">
    <location>
        <begin position="1"/>
        <end position="54"/>
    </location>
</feature>
<dbReference type="InParanoid" id="A0A059B8V9"/>
<keyword evidence="2 3" id="KW-0175">Coiled coil</keyword>
<feature type="compositionally biased region" description="Basic and acidic residues" evidence="4">
    <location>
        <begin position="1"/>
        <end position="18"/>
    </location>
</feature>